<protein>
    <recommendedName>
        <fullName evidence="1">Nrap protein domain-containing protein</fullName>
    </recommendedName>
</protein>
<sequence length="596" mass="68120">MKPSLLLEKLLRKHKLVGSPLREIAIENETNENVYAKLKENPFFKDIEECEAKGIYLCYDELVEYSMPTSQNIDATSHEEEIKYMGRELKAIFRDVLNSFYLAKKDDKYYLHIKYNEDPSSLVIGPPAITKKQPGNSEEIERFREIWNNKVEYRKFQNGEIRLCSSLNTTAQDTVRHKMLSMIFHIKTLPENPAKAEDGKRRGRILTPTVALDSVTIKYIELNKKKSHDSIIKSLDIIRESFPVSLLDSIYTGSYNRGTRAIAEDRSQIYLRVGRGHLWPEKDECLSDASITALNGILGKALERRNKIEGITPDNTLFSSVFGENFEFIFDVPMEMVWHQDKYYLMNFRIQYERFFMEIALAQKVFPKLCALVKTLLHAHGIYPHYIGSKAVEILCYRTGYRANTLAGGLRAVLSTQYSYGYTLDIRPGKNKIRAKSTGNIEVTHRDGVYTINLPNERMFNKINQVFKKALLIMESIPGVTNTHEISSSFKEMFIPSVQDISFSLSPTQMKGYEEVSHYSSALGGSSNKAADEVHISKILHSMGCIPYFCRSGVIHVSVDEMDSLDMIVGASLLLTGMRYINLRGHQIQGCKERVE</sequence>
<dbReference type="HOGENOM" id="CLU_457892_0_0_1"/>
<gene>
    <name evidence="2" type="ORF">NERG_01420</name>
</gene>
<proteinExistence type="predicted"/>
<dbReference type="Proteomes" id="UP000005622">
    <property type="component" value="Unassembled WGS sequence"/>
</dbReference>
<dbReference type="InterPro" id="IPR035368">
    <property type="entry name" value="Nrap_D3"/>
</dbReference>
<dbReference type="EMBL" id="JH604635">
    <property type="protein sequence ID" value="EHY65813.1"/>
    <property type="molecule type" value="Genomic_DNA"/>
</dbReference>
<feature type="domain" description="Nrap protein" evidence="1">
    <location>
        <begin position="124"/>
        <end position="183"/>
    </location>
</feature>
<evidence type="ECO:0000259" key="1">
    <source>
        <dbReference type="Pfam" id="PF17404"/>
    </source>
</evidence>
<accession>H8ZCH7</accession>
<name>H8ZCH7_NEMA1</name>
<dbReference type="AlphaFoldDB" id="H8ZCH7"/>
<dbReference type="Pfam" id="PF17404">
    <property type="entry name" value="Nrap_D3"/>
    <property type="match status" value="1"/>
</dbReference>
<evidence type="ECO:0000313" key="2">
    <source>
        <dbReference type="EMBL" id="EHY65813.1"/>
    </source>
</evidence>
<organism evidence="2">
    <name type="scientific">Nematocida ausubeli (strain ATCC PRA-371 / ERTm2)</name>
    <name type="common">Nematode killer fungus</name>
    <dbReference type="NCBI Taxonomy" id="1913371"/>
    <lineage>
        <taxon>Eukaryota</taxon>
        <taxon>Fungi</taxon>
        <taxon>Fungi incertae sedis</taxon>
        <taxon>Microsporidia</taxon>
        <taxon>Nematocida</taxon>
    </lineage>
</organism>
<reference evidence="2" key="1">
    <citation type="submission" date="2011-03" db="EMBL/GenBank/DDBJ databases">
        <title>The Genome Sequence of Nematocida sp1 strain ERTm2.</title>
        <authorList>
            <consortium name="The Broad Institute Genome Sequencing Platform"/>
            <consortium name="The Broad Institute Genome Sequencing Center for Infectious Disease"/>
            <person name="Cuomo C."/>
            <person name="Troemel E."/>
            <person name="Young S.K."/>
            <person name="Zeng Q."/>
            <person name="Gargeya S."/>
            <person name="Fitzgerald M."/>
            <person name="Haas B."/>
            <person name="Abouelleil A."/>
            <person name="Alvarado L."/>
            <person name="Arachchi H.M."/>
            <person name="Berlin A."/>
            <person name="Brown A."/>
            <person name="Chapman S.B."/>
            <person name="Chen Z."/>
            <person name="Dunbar C."/>
            <person name="Freedman E."/>
            <person name="Gearin G."/>
            <person name="Gellesch M."/>
            <person name="Goldberg J."/>
            <person name="Griggs A."/>
            <person name="Gujja S."/>
            <person name="Heilman E.R."/>
            <person name="Heiman D."/>
            <person name="Howarth C."/>
            <person name="Larson L."/>
            <person name="Lui A."/>
            <person name="MacDonald P.J.P."/>
            <person name="Mehta T."/>
            <person name="Montmayeur A."/>
            <person name="Murphy C."/>
            <person name="Neiman D."/>
            <person name="Pearson M."/>
            <person name="Priest M."/>
            <person name="Roberts A."/>
            <person name="Saif S."/>
            <person name="Shea T."/>
            <person name="Shenoy N."/>
            <person name="Sisk P."/>
            <person name="Stolte C."/>
            <person name="Sykes S."/>
            <person name="White J."/>
            <person name="Yandava C."/>
            <person name="Wortman J."/>
            <person name="Nusbaum C."/>
            <person name="Birren B."/>
        </authorList>
    </citation>
    <scope>NUCLEOTIDE SEQUENCE</scope>
    <source>
        <strain evidence="2">ERTm2</strain>
    </source>
</reference>